<accession>A0A2P2KDW5</accession>
<evidence type="ECO:0000313" key="1">
    <source>
        <dbReference type="EMBL" id="MBX03909.1"/>
    </source>
</evidence>
<organism evidence="1">
    <name type="scientific">Rhizophora mucronata</name>
    <name type="common">Asiatic mangrove</name>
    <dbReference type="NCBI Taxonomy" id="61149"/>
    <lineage>
        <taxon>Eukaryota</taxon>
        <taxon>Viridiplantae</taxon>
        <taxon>Streptophyta</taxon>
        <taxon>Embryophyta</taxon>
        <taxon>Tracheophyta</taxon>
        <taxon>Spermatophyta</taxon>
        <taxon>Magnoliopsida</taxon>
        <taxon>eudicotyledons</taxon>
        <taxon>Gunneridae</taxon>
        <taxon>Pentapetalae</taxon>
        <taxon>rosids</taxon>
        <taxon>fabids</taxon>
        <taxon>Malpighiales</taxon>
        <taxon>Rhizophoraceae</taxon>
        <taxon>Rhizophora</taxon>
    </lineage>
</organism>
<dbReference type="EMBL" id="GGEC01023425">
    <property type="protein sequence ID" value="MBX03909.1"/>
    <property type="molecule type" value="Transcribed_RNA"/>
</dbReference>
<dbReference type="AlphaFoldDB" id="A0A2P2KDW5"/>
<name>A0A2P2KDW5_RHIMU</name>
<protein>
    <submittedName>
        <fullName evidence="1">Phytochrome-interacting factor 3 family protein</fullName>
    </submittedName>
</protein>
<dbReference type="EMBL" id="GGEC01023424">
    <property type="protein sequence ID" value="MBX03908.1"/>
    <property type="molecule type" value="Transcribed_RNA"/>
</dbReference>
<sequence>MLGKSCNEVGTWTESPEAALWVTLPIPASLSANTLDLENGNDVWCCDSGGYNRLKLVLSAEETVGAFPCSEFKPLCTETV</sequence>
<proteinExistence type="predicted"/>
<dbReference type="EMBL" id="GGEC01023421">
    <property type="protein sequence ID" value="MBX03905.1"/>
    <property type="molecule type" value="Transcribed_RNA"/>
</dbReference>
<reference evidence="1" key="1">
    <citation type="submission" date="2018-02" db="EMBL/GenBank/DDBJ databases">
        <title>Rhizophora mucronata_Transcriptome.</title>
        <authorList>
            <person name="Meera S.P."/>
            <person name="Sreeshan A."/>
            <person name="Augustine A."/>
        </authorList>
    </citation>
    <scope>NUCLEOTIDE SEQUENCE</scope>
    <source>
        <tissue evidence="1">Leaf</tissue>
    </source>
</reference>